<dbReference type="GO" id="GO:0008234">
    <property type="term" value="F:cysteine-type peptidase activity"/>
    <property type="evidence" value="ECO:0007669"/>
    <property type="project" value="UniProtKB-KW"/>
</dbReference>
<keyword evidence="2" id="KW-0645">Protease</keyword>
<proteinExistence type="inferred from homology"/>
<dbReference type="InterPro" id="IPR036440">
    <property type="entry name" value="Peptidase_C15-like_sf"/>
</dbReference>
<evidence type="ECO:0000256" key="3">
    <source>
        <dbReference type="ARBA" id="ARBA00022801"/>
    </source>
</evidence>
<keyword evidence="3" id="KW-0378">Hydrolase</keyword>
<dbReference type="Proteomes" id="UP000245207">
    <property type="component" value="Unassembled WGS sequence"/>
</dbReference>
<evidence type="ECO:0000256" key="2">
    <source>
        <dbReference type="ARBA" id="ARBA00022670"/>
    </source>
</evidence>
<dbReference type="OrthoDB" id="407146at2759"/>
<dbReference type="SUPFAM" id="SSF53182">
    <property type="entry name" value="Pyrrolidone carboxyl peptidase (pyroglutamate aminopeptidase)"/>
    <property type="match status" value="1"/>
</dbReference>
<name>A0A2U1PMC0_ARTAN</name>
<evidence type="ECO:0000313" key="5">
    <source>
        <dbReference type="EMBL" id="PWA86906.1"/>
    </source>
</evidence>
<gene>
    <name evidence="5" type="ORF">CTI12_AA135170</name>
</gene>
<keyword evidence="4" id="KW-0788">Thiol protease</keyword>
<reference evidence="5 6" key="1">
    <citation type="journal article" date="2018" name="Mol. Plant">
        <title>The genome of Artemisia annua provides insight into the evolution of Asteraceae family and artemisinin biosynthesis.</title>
        <authorList>
            <person name="Shen Q."/>
            <person name="Zhang L."/>
            <person name="Liao Z."/>
            <person name="Wang S."/>
            <person name="Yan T."/>
            <person name="Shi P."/>
            <person name="Liu M."/>
            <person name="Fu X."/>
            <person name="Pan Q."/>
            <person name="Wang Y."/>
            <person name="Lv Z."/>
            <person name="Lu X."/>
            <person name="Zhang F."/>
            <person name="Jiang W."/>
            <person name="Ma Y."/>
            <person name="Chen M."/>
            <person name="Hao X."/>
            <person name="Li L."/>
            <person name="Tang Y."/>
            <person name="Lv G."/>
            <person name="Zhou Y."/>
            <person name="Sun X."/>
            <person name="Brodelius P.E."/>
            <person name="Rose J.K.C."/>
            <person name="Tang K."/>
        </authorList>
    </citation>
    <scope>NUCLEOTIDE SEQUENCE [LARGE SCALE GENOMIC DNA]</scope>
    <source>
        <strain evidence="6">cv. Huhao1</strain>
        <tissue evidence="5">Leaf</tissue>
    </source>
</reference>
<accession>A0A2U1PMC0</accession>
<dbReference type="Gene3D" id="3.40.630.20">
    <property type="entry name" value="Peptidase C15, pyroglutamyl peptidase I-like"/>
    <property type="match status" value="1"/>
</dbReference>
<dbReference type="PANTHER" id="PTHR23402">
    <property type="entry name" value="PROTEASE FAMILY C15 PYROGLUTAMYL-PEPTIDASE I-RELATED"/>
    <property type="match status" value="1"/>
</dbReference>
<evidence type="ECO:0000256" key="4">
    <source>
        <dbReference type="ARBA" id="ARBA00022807"/>
    </source>
</evidence>
<sequence>MGSEGPPSVTFHITGFKKFHGVSDNPTETIVSNLEEYLKRNGSPKGVTIGSCTILETAGQGGRAPLYQTLQSAVNKENEQSSYSKVILRVPIIPGDGAISKARKTSLPVEEMTKSLAKMGYDVITSDDAGRFVCNYVYYHSLWFAEQNGIKSVFVHVPLFQTIDEDTQMRFAASLLEVLASSYQ</sequence>
<evidence type="ECO:0000256" key="1">
    <source>
        <dbReference type="ARBA" id="ARBA00006641"/>
    </source>
</evidence>
<dbReference type="Pfam" id="PF01470">
    <property type="entry name" value="Peptidase_C15"/>
    <property type="match status" value="1"/>
</dbReference>
<dbReference type="EMBL" id="PKPP01000968">
    <property type="protein sequence ID" value="PWA86906.1"/>
    <property type="molecule type" value="Genomic_DNA"/>
</dbReference>
<comment type="caution">
    <text evidence="5">The sequence shown here is derived from an EMBL/GenBank/DDBJ whole genome shotgun (WGS) entry which is preliminary data.</text>
</comment>
<evidence type="ECO:0000313" key="6">
    <source>
        <dbReference type="Proteomes" id="UP000245207"/>
    </source>
</evidence>
<protein>
    <submittedName>
        <fullName evidence="5">Peptidase C15, pyroglutamyl peptidase I</fullName>
    </submittedName>
</protein>
<dbReference type="AlphaFoldDB" id="A0A2U1PMC0"/>
<organism evidence="5 6">
    <name type="scientific">Artemisia annua</name>
    <name type="common">Sweet wormwood</name>
    <dbReference type="NCBI Taxonomy" id="35608"/>
    <lineage>
        <taxon>Eukaryota</taxon>
        <taxon>Viridiplantae</taxon>
        <taxon>Streptophyta</taxon>
        <taxon>Embryophyta</taxon>
        <taxon>Tracheophyta</taxon>
        <taxon>Spermatophyta</taxon>
        <taxon>Magnoliopsida</taxon>
        <taxon>eudicotyledons</taxon>
        <taxon>Gunneridae</taxon>
        <taxon>Pentapetalae</taxon>
        <taxon>asterids</taxon>
        <taxon>campanulids</taxon>
        <taxon>Asterales</taxon>
        <taxon>Asteraceae</taxon>
        <taxon>Asteroideae</taxon>
        <taxon>Anthemideae</taxon>
        <taxon>Artemisiinae</taxon>
        <taxon>Artemisia</taxon>
    </lineage>
</organism>
<dbReference type="STRING" id="35608.A0A2U1PMC0"/>
<dbReference type="PANTHER" id="PTHR23402:SF1">
    <property type="entry name" value="PYROGLUTAMYL-PEPTIDASE I"/>
    <property type="match status" value="1"/>
</dbReference>
<dbReference type="InterPro" id="IPR016125">
    <property type="entry name" value="Peptidase_C15-like"/>
</dbReference>
<comment type="similarity">
    <text evidence="1">Belongs to the peptidase C15 family.</text>
</comment>
<keyword evidence="6" id="KW-1185">Reference proteome</keyword>
<dbReference type="GO" id="GO:0006508">
    <property type="term" value="P:proteolysis"/>
    <property type="evidence" value="ECO:0007669"/>
    <property type="project" value="UniProtKB-KW"/>
</dbReference>